<dbReference type="CDD" id="cd16913">
    <property type="entry name" value="YkuD_like"/>
    <property type="match status" value="1"/>
</dbReference>
<dbReference type="Proteomes" id="UP000321533">
    <property type="component" value="Chromosome"/>
</dbReference>
<evidence type="ECO:0000256" key="1">
    <source>
        <dbReference type="ARBA" id="ARBA00004752"/>
    </source>
</evidence>
<dbReference type="GO" id="GO:0009252">
    <property type="term" value="P:peptidoglycan biosynthetic process"/>
    <property type="evidence" value="ECO:0007669"/>
    <property type="project" value="UniProtKB-UniPathway"/>
</dbReference>
<dbReference type="GO" id="GO:0016740">
    <property type="term" value="F:transferase activity"/>
    <property type="evidence" value="ECO:0007669"/>
    <property type="project" value="UniProtKB-KW"/>
</dbReference>
<dbReference type="PANTHER" id="PTHR41533">
    <property type="entry name" value="L,D-TRANSPEPTIDASE HI_1667-RELATED"/>
    <property type="match status" value="1"/>
</dbReference>
<dbReference type="AlphaFoldDB" id="A0A5B8V984"/>
<evidence type="ECO:0000313" key="10">
    <source>
        <dbReference type="EMBL" id="QEC67799.1"/>
    </source>
</evidence>
<evidence type="ECO:0000256" key="7">
    <source>
        <dbReference type="PROSITE-ProRule" id="PRU01373"/>
    </source>
</evidence>
<dbReference type="InterPro" id="IPR002477">
    <property type="entry name" value="Peptidoglycan-bd-like"/>
</dbReference>
<keyword evidence="3" id="KW-0808">Transferase</keyword>
<evidence type="ECO:0000313" key="11">
    <source>
        <dbReference type="Proteomes" id="UP000321533"/>
    </source>
</evidence>
<dbReference type="GO" id="GO:0071555">
    <property type="term" value="P:cell wall organization"/>
    <property type="evidence" value="ECO:0007669"/>
    <property type="project" value="UniProtKB-UniRule"/>
</dbReference>
<evidence type="ECO:0000256" key="8">
    <source>
        <dbReference type="SAM" id="SignalP"/>
    </source>
</evidence>
<evidence type="ECO:0000259" key="9">
    <source>
        <dbReference type="PROSITE" id="PS52029"/>
    </source>
</evidence>
<dbReference type="SUPFAM" id="SSF141523">
    <property type="entry name" value="L,D-transpeptidase catalytic domain-like"/>
    <property type="match status" value="1"/>
</dbReference>
<comment type="similarity">
    <text evidence="2">Belongs to the YkuD family.</text>
</comment>
<protein>
    <submittedName>
        <fullName evidence="10">L,D-transpeptidase family protein</fullName>
    </submittedName>
</protein>
<dbReference type="EMBL" id="CP042435">
    <property type="protein sequence ID" value="QEC67799.1"/>
    <property type="molecule type" value="Genomic_DNA"/>
</dbReference>
<proteinExistence type="inferred from homology"/>
<dbReference type="GO" id="GO:0008360">
    <property type="term" value="P:regulation of cell shape"/>
    <property type="evidence" value="ECO:0007669"/>
    <property type="project" value="UniProtKB-UniRule"/>
</dbReference>
<gene>
    <name evidence="10" type="ORF">FRZ67_11005</name>
</gene>
<reference evidence="10 11" key="1">
    <citation type="journal article" date="2016" name="Int. J. Syst. Evol. Microbiol.">
        <title>Panacibacter ginsenosidivorans gen. nov., sp. nov., with ginsenoside converting activity isolated from soil of a ginseng field.</title>
        <authorList>
            <person name="Siddiqi M.Z."/>
            <person name="Muhammad Shafi S."/>
            <person name="Choi K.D."/>
            <person name="Im W.T."/>
        </authorList>
    </citation>
    <scope>NUCLEOTIDE SEQUENCE [LARGE SCALE GENOMIC DNA]</scope>
    <source>
        <strain evidence="10 11">Gsoil1550</strain>
    </source>
</reference>
<dbReference type="Pfam" id="PF20142">
    <property type="entry name" value="Scaffold"/>
    <property type="match status" value="1"/>
</dbReference>
<keyword evidence="4 7" id="KW-0133">Cell shape</keyword>
<keyword evidence="11" id="KW-1185">Reference proteome</keyword>
<keyword evidence="8" id="KW-0732">Signal</keyword>
<dbReference type="SUPFAM" id="SSF47090">
    <property type="entry name" value="PGBD-like"/>
    <property type="match status" value="1"/>
</dbReference>
<dbReference type="KEGG" id="pgin:FRZ67_11005"/>
<evidence type="ECO:0000256" key="4">
    <source>
        <dbReference type="ARBA" id="ARBA00022960"/>
    </source>
</evidence>
<dbReference type="Gene3D" id="1.10.101.10">
    <property type="entry name" value="PGBD-like superfamily/PGBD"/>
    <property type="match status" value="1"/>
</dbReference>
<dbReference type="InterPro" id="IPR036365">
    <property type="entry name" value="PGBD-like_sf"/>
</dbReference>
<dbReference type="PROSITE" id="PS52029">
    <property type="entry name" value="LD_TPASE"/>
    <property type="match status" value="1"/>
</dbReference>
<dbReference type="OrthoDB" id="9778545at2"/>
<evidence type="ECO:0000256" key="3">
    <source>
        <dbReference type="ARBA" id="ARBA00022679"/>
    </source>
</evidence>
<keyword evidence="6 7" id="KW-0961">Cell wall biogenesis/degradation</keyword>
<dbReference type="RefSeq" id="WP_147189606.1">
    <property type="nucleotide sequence ID" value="NZ_CP042435.1"/>
</dbReference>
<feature type="chain" id="PRO_5023074745" evidence="8">
    <location>
        <begin position="24"/>
        <end position="534"/>
    </location>
</feature>
<evidence type="ECO:0000256" key="2">
    <source>
        <dbReference type="ARBA" id="ARBA00005992"/>
    </source>
</evidence>
<dbReference type="Pfam" id="PF01471">
    <property type="entry name" value="PG_binding_1"/>
    <property type="match status" value="1"/>
</dbReference>
<dbReference type="InterPro" id="IPR045380">
    <property type="entry name" value="LD_TPept_scaffold_dom"/>
</dbReference>
<evidence type="ECO:0000256" key="5">
    <source>
        <dbReference type="ARBA" id="ARBA00022984"/>
    </source>
</evidence>
<comment type="pathway">
    <text evidence="1 7">Cell wall biogenesis; peptidoglycan biosynthesis.</text>
</comment>
<dbReference type="InterPro" id="IPR038063">
    <property type="entry name" value="Transpep_catalytic_dom"/>
</dbReference>
<dbReference type="Gene3D" id="2.40.440.10">
    <property type="entry name" value="L,D-transpeptidase catalytic domain-like"/>
    <property type="match status" value="1"/>
</dbReference>
<feature type="domain" description="L,D-TPase catalytic" evidence="9">
    <location>
        <begin position="319"/>
        <end position="479"/>
    </location>
</feature>
<sequence length="534" mass="61679">MKSNGIITLSVLLLLCYACGNNAHNKTVERDTTINETTSFNNLFLDSNTLHQFFVTNPRYEKYEKQFDDFYKERNYEYAWFDSSGIGEQARGFINLLNSTISTMQDSSFYNERLMSLYNKFEDSVEKKHTAEEVLNTELLLTGQFFHYTAKMYRGTDSNIADLGWFIPRKKINLTALLDSVILTKNTQVDQFASLNEQYSKLSAFLPSLYALQKEGNWDSIPQRKKPLHLNDDTIIIATIKDRLHRLGDLAEIDSTNRFDSALFTAVKSFQRRMGLSVDGAIGPKMIDEINITPTQRIQQILVNLERMRWMPAPHKKHEFIYVNIPEYKMYVYNDDTLKFSMNVIVGTAANSTVIFSGDLKFIVFAPYWNVPVKIVRTEIVPAIKKDPGYLVRNNMERTGGPDTLPSIRQLPGPLNSLGRVKFLFPNNYDIYFHDTPNRNLFSASSRSFSHGCIRVGEPKKLAQFLLRTDTAWNDIRIDTSMESHTEKWVTLPHTVPVMITYFTAFVDNEGVLNFRKDIYKHDERLADKLFARH</sequence>
<dbReference type="InterPro" id="IPR052905">
    <property type="entry name" value="LD-transpeptidase_YkuD-like"/>
</dbReference>
<dbReference type="InterPro" id="IPR005490">
    <property type="entry name" value="LD_TPept_cat_dom"/>
</dbReference>
<feature type="signal peptide" evidence="8">
    <location>
        <begin position="1"/>
        <end position="23"/>
    </location>
</feature>
<dbReference type="InterPro" id="IPR036366">
    <property type="entry name" value="PGBDSf"/>
</dbReference>
<accession>A0A5B8V984</accession>
<dbReference type="Pfam" id="PF03734">
    <property type="entry name" value="YkuD"/>
    <property type="match status" value="1"/>
</dbReference>
<dbReference type="PANTHER" id="PTHR41533:SF2">
    <property type="entry name" value="BLR7131 PROTEIN"/>
    <property type="match status" value="1"/>
</dbReference>
<evidence type="ECO:0000256" key="6">
    <source>
        <dbReference type="ARBA" id="ARBA00023316"/>
    </source>
</evidence>
<organism evidence="10 11">
    <name type="scientific">Panacibacter ginsenosidivorans</name>
    <dbReference type="NCBI Taxonomy" id="1813871"/>
    <lineage>
        <taxon>Bacteria</taxon>
        <taxon>Pseudomonadati</taxon>
        <taxon>Bacteroidota</taxon>
        <taxon>Chitinophagia</taxon>
        <taxon>Chitinophagales</taxon>
        <taxon>Chitinophagaceae</taxon>
        <taxon>Panacibacter</taxon>
    </lineage>
</organism>
<dbReference type="GO" id="GO:0004180">
    <property type="term" value="F:carboxypeptidase activity"/>
    <property type="evidence" value="ECO:0007669"/>
    <property type="project" value="UniProtKB-ARBA"/>
</dbReference>
<feature type="active site" description="Proton donor/acceptor" evidence="7">
    <location>
        <position position="434"/>
    </location>
</feature>
<dbReference type="UniPathway" id="UPA00219"/>
<keyword evidence="5 7" id="KW-0573">Peptidoglycan synthesis</keyword>
<feature type="active site" description="Nucleophile" evidence="7">
    <location>
        <position position="453"/>
    </location>
</feature>
<name>A0A5B8V984_9BACT</name>